<comment type="caution">
    <text evidence="11">The sequence shown here is derived from an EMBL/GenBank/DDBJ whole genome shotgun (WGS) entry which is preliminary data.</text>
</comment>
<accession>A0ABU8C9K0</accession>
<evidence type="ECO:0000313" key="12">
    <source>
        <dbReference type="Proteomes" id="UP001375382"/>
    </source>
</evidence>
<comment type="similarity">
    <text evidence="2">Belongs to the ABC-4 integral membrane protein family. LolC/E subfamily.</text>
</comment>
<evidence type="ECO:0000256" key="8">
    <source>
        <dbReference type="SAM" id="Phobius"/>
    </source>
</evidence>
<keyword evidence="6 8" id="KW-1133">Transmembrane helix</keyword>
<evidence type="ECO:0000256" key="4">
    <source>
        <dbReference type="ARBA" id="ARBA00022475"/>
    </source>
</evidence>
<evidence type="ECO:0000256" key="7">
    <source>
        <dbReference type="ARBA" id="ARBA00023136"/>
    </source>
</evidence>
<dbReference type="PANTHER" id="PTHR30489">
    <property type="entry name" value="LIPOPROTEIN-RELEASING SYSTEM TRANSMEMBRANE PROTEIN LOLE"/>
    <property type="match status" value="1"/>
</dbReference>
<feature type="transmembrane region" description="Helical" evidence="8">
    <location>
        <begin position="382"/>
        <end position="402"/>
    </location>
</feature>
<gene>
    <name evidence="11" type="ORF">MN202_14725</name>
</gene>
<feature type="transmembrane region" description="Helical" evidence="8">
    <location>
        <begin position="304"/>
        <end position="324"/>
    </location>
</feature>
<feature type="transmembrane region" description="Helical" evidence="8">
    <location>
        <begin position="273"/>
        <end position="297"/>
    </location>
</feature>
<evidence type="ECO:0000256" key="6">
    <source>
        <dbReference type="ARBA" id="ARBA00022989"/>
    </source>
</evidence>
<comment type="subcellular location">
    <subcellularLocation>
        <location evidence="1">Cell membrane</location>
        <topology evidence="1">Multi-pass membrane protein</topology>
    </subcellularLocation>
</comment>
<organism evidence="11 12">
    <name type="scientific">Rheinheimera muenzenbergensis</name>
    <dbReference type="NCBI Taxonomy" id="1193628"/>
    <lineage>
        <taxon>Bacteria</taxon>
        <taxon>Pseudomonadati</taxon>
        <taxon>Pseudomonadota</taxon>
        <taxon>Gammaproteobacteria</taxon>
        <taxon>Chromatiales</taxon>
        <taxon>Chromatiaceae</taxon>
        <taxon>Rheinheimera</taxon>
    </lineage>
</organism>
<dbReference type="Pfam" id="PF12704">
    <property type="entry name" value="MacB_PCD"/>
    <property type="match status" value="1"/>
</dbReference>
<evidence type="ECO:0000259" key="10">
    <source>
        <dbReference type="Pfam" id="PF12704"/>
    </source>
</evidence>
<evidence type="ECO:0000256" key="2">
    <source>
        <dbReference type="ARBA" id="ARBA00005236"/>
    </source>
</evidence>
<feature type="domain" description="MacB-like periplasmic core" evidence="10">
    <location>
        <begin position="30"/>
        <end position="239"/>
    </location>
</feature>
<dbReference type="Proteomes" id="UP001375382">
    <property type="component" value="Unassembled WGS sequence"/>
</dbReference>
<dbReference type="EMBL" id="JALAAR010000013">
    <property type="protein sequence ID" value="MEH8018494.1"/>
    <property type="molecule type" value="Genomic_DNA"/>
</dbReference>
<reference evidence="11 12" key="1">
    <citation type="journal article" date="2023" name="Ecotoxicol. Environ. Saf.">
        <title>Mercury remediation potential of mercury-resistant strain Rheinheimera metallidurans sp. nov. isolated from a municipal waste dumping site.</title>
        <authorList>
            <person name="Yadav V."/>
            <person name="Manjhi A."/>
            <person name="Vadakedath N."/>
        </authorList>
    </citation>
    <scope>NUCLEOTIDE SEQUENCE [LARGE SCALE GENOMIC DNA]</scope>
    <source>
        <strain evidence="11 12">E-49</strain>
    </source>
</reference>
<feature type="transmembrane region" description="Helical" evidence="8">
    <location>
        <begin position="330"/>
        <end position="347"/>
    </location>
</feature>
<dbReference type="InterPro" id="IPR025857">
    <property type="entry name" value="MacB_PCD"/>
</dbReference>
<feature type="domain" description="ABC3 transporter permease C-terminal" evidence="9">
    <location>
        <begin position="276"/>
        <end position="409"/>
    </location>
</feature>
<keyword evidence="12" id="KW-1185">Reference proteome</keyword>
<dbReference type="PANTHER" id="PTHR30489:SF0">
    <property type="entry name" value="LIPOPROTEIN-RELEASING SYSTEM TRANSMEMBRANE PROTEIN LOLE"/>
    <property type="match status" value="1"/>
</dbReference>
<dbReference type="InterPro" id="IPR011925">
    <property type="entry name" value="LolCE_TM"/>
</dbReference>
<evidence type="ECO:0000259" key="9">
    <source>
        <dbReference type="Pfam" id="PF02687"/>
    </source>
</evidence>
<keyword evidence="4" id="KW-1003">Cell membrane</keyword>
<evidence type="ECO:0000313" key="11">
    <source>
        <dbReference type="EMBL" id="MEH8018494.1"/>
    </source>
</evidence>
<dbReference type="RefSeq" id="WP_335736901.1">
    <property type="nucleotide sequence ID" value="NZ_JALAAR010000013.1"/>
</dbReference>
<keyword evidence="11" id="KW-0449">Lipoprotein</keyword>
<dbReference type="Pfam" id="PF02687">
    <property type="entry name" value="FtsX"/>
    <property type="match status" value="1"/>
</dbReference>
<evidence type="ECO:0000256" key="5">
    <source>
        <dbReference type="ARBA" id="ARBA00022692"/>
    </source>
</evidence>
<proteinExistence type="inferred from homology"/>
<feature type="transmembrane region" description="Helical" evidence="8">
    <location>
        <begin position="21"/>
        <end position="47"/>
    </location>
</feature>
<dbReference type="NCBIfam" id="TIGR02212">
    <property type="entry name" value="lolCE"/>
    <property type="match status" value="1"/>
</dbReference>
<keyword evidence="3" id="KW-0813">Transport</keyword>
<evidence type="ECO:0000256" key="1">
    <source>
        <dbReference type="ARBA" id="ARBA00004651"/>
    </source>
</evidence>
<sequence length="416" mass="45101">MANLAWQLARRYRGTAHSSGFIRFISASSTWGIALGVAILILALSVMNGFEQALKQRLLAVIPHVELEAVHQQIADWQPKLAQLTAVDGVDSGAPYIKTNGMLRFNNKVKAAQVRGIVLPAEQTISDFAQYVVSGRLDQLADNEVVLGQGVADALGVKVGEPLQLLLPKMTDDGRLASHSTANLTVSAIVAVGGQLDYSQIWLDMSSLSALLALPPDTVQGFAFKINDIFAAPQMAQRLGSALAQLSQDYVYQLYWFHTQGHVYQDIQMVRSILYLVLALVIAVACFNIVATLVMAVREKEGDIAILLTMGTPASTIVLAFMWLGWLNGLVGAVGGAVAGVLLAWYIEPLFAMLTQLLGHSLLDPSIYFINYVPSLLQWQDVLLTFSVALLMSLLATLYPAWRASKVQPAAVLGQR</sequence>
<dbReference type="InterPro" id="IPR051447">
    <property type="entry name" value="Lipoprotein-release_system"/>
</dbReference>
<keyword evidence="7 8" id="KW-0472">Membrane</keyword>
<keyword evidence="5 8" id="KW-0812">Transmembrane</keyword>
<name>A0ABU8C9K0_9GAMM</name>
<evidence type="ECO:0000256" key="3">
    <source>
        <dbReference type="ARBA" id="ARBA00022448"/>
    </source>
</evidence>
<dbReference type="InterPro" id="IPR003838">
    <property type="entry name" value="ABC3_permease_C"/>
</dbReference>
<protein>
    <submittedName>
        <fullName evidence="11">Lipoprotein-releasing ABC transporter permease subunit</fullName>
    </submittedName>
</protein>